<evidence type="ECO:0000256" key="2">
    <source>
        <dbReference type="SAM" id="Phobius"/>
    </source>
</evidence>
<dbReference type="GO" id="GO:0043683">
    <property type="term" value="P:type IV pilus assembly"/>
    <property type="evidence" value="ECO:0007669"/>
    <property type="project" value="InterPro"/>
</dbReference>
<dbReference type="Pfam" id="PF04350">
    <property type="entry name" value="PilO"/>
    <property type="match status" value="1"/>
</dbReference>
<comment type="caution">
    <text evidence="3">The sequence shown here is derived from an EMBL/GenBank/DDBJ whole genome shotgun (WGS) entry which is preliminary data.</text>
</comment>
<accession>A0A9E2F0D8</accession>
<sequence>MSKKIKIGIAIIIYIITSYFLVSTYLLPLYNKGREHSVILQDKKAELSYLVFLNEQLPRMEQEIAKVSTRLSELQDMLKPVIKEEELFLEIYNLARRGGVELSNISLGEIGAVGENSRVNVSINISGTYANLLSFLREIEVFPYIVSVERINVSGTEIAVGASLELAVYFKGVGN</sequence>
<organism evidence="3 4">
    <name type="scientific">Psychracetigena formicireducens</name>
    <dbReference type="NCBI Taxonomy" id="2986056"/>
    <lineage>
        <taxon>Bacteria</taxon>
        <taxon>Bacillati</taxon>
        <taxon>Candidatus Lithacetigenota</taxon>
        <taxon>Candidatus Psychracetigena</taxon>
    </lineage>
</organism>
<evidence type="ECO:0008006" key="5">
    <source>
        <dbReference type="Google" id="ProtNLM"/>
    </source>
</evidence>
<gene>
    <name evidence="3" type="ORF">DDT42_00056</name>
</gene>
<dbReference type="Gene3D" id="3.30.70.60">
    <property type="match status" value="1"/>
</dbReference>
<keyword evidence="2" id="KW-1133">Transmembrane helix</keyword>
<keyword evidence="2" id="KW-0472">Membrane</keyword>
<dbReference type="InterPro" id="IPR007445">
    <property type="entry name" value="PilO"/>
</dbReference>
<dbReference type="AlphaFoldDB" id="A0A9E2F0D8"/>
<name>A0A9E2F0D8_PSYF1</name>
<dbReference type="Proteomes" id="UP000811545">
    <property type="component" value="Unassembled WGS sequence"/>
</dbReference>
<proteinExistence type="predicted"/>
<evidence type="ECO:0000313" key="3">
    <source>
        <dbReference type="EMBL" id="MBT9144224.1"/>
    </source>
</evidence>
<dbReference type="GO" id="GO:0043107">
    <property type="term" value="P:type IV pilus-dependent motility"/>
    <property type="evidence" value="ECO:0007669"/>
    <property type="project" value="InterPro"/>
</dbReference>
<keyword evidence="1" id="KW-0175">Coiled coil</keyword>
<dbReference type="InterPro" id="IPR014717">
    <property type="entry name" value="Transl_elong_EF1B/ribsomal_bS6"/>
</dbReference>
<keyword evidence="2" id="KW-0812">Transmembrane</keyword>
<evidence type="ECO:0000313" key="4">
    <source>
        <dbReference type="Proteomes" id="UP000811545"/>
    </source>
</evidence>
<feature type="transmembrane region" description="Helical" evidence="2">
    <location>
        <begin position="7"/>
        <end position="27"/>
    </location>
</feature>
<protein>
    <recommendedName>
        <fullName evidence="5">Pilus assembly protein PilO</fullName>
    </recommendedName>
</protein>
<feature type="coiled-coil region" evidence="1">
    <location>
        <begin position="50"/>
        <end position="77"/>
    </location>
</feature>
<reference evidence="3 4" key="1">
    <citation type="journal article" date="2021" name="bioRxiv">
        <title>Unique metabolic strategies in Hadean analogues reveal hints for primordial physiology.</title>
        <authorList>
            <person name="Nobu M.K."/>
            <person name="Nakai R."/>
            <person name="Tamazawa S."/>
            <person name="Mori H."/>
            <person name="Toyoda A."/>
            <person name="Ijiri A."/>
            <person name="Suzuki S."/>
            <person name="Kurokawa K."/>
            <person name="Kamagata Y."/>
            <person name="Tamaki H."/>
        </authorList>
    </citation>
    <scope>NUCLEOTIDE SEQUENCE [LARGE SCALE GENOMIC DNA]</scope>
    <source>
        <strain evidence="3">BS525</strain>
    </source>
</reference>
<dbReference type="EMBL" id="QLTW01000001">
    <property type="protein sequence ID" value="MBT9144224.1"/>
    <property type="molecule type" value="Genomic_DNA"/>
</dbReference>
<evidence type="ECO:0000256" key="1">
    <source>
        <dbReference type="SAM" id="Coils"/>
    </source>
</evidence>